<dbReference type="SUPFAM" id="SSF53850">
    <property type="entry name" value="Periplasmic binding protein-like II"/>
    <property type="match status" value="1"/>
</dbReference>
<dbReference type="STRING" id="1121863.GCA_000621185_01612"/>
<evidence type="ECO:0000256" key="1">
    <source>
        <dbReference type="ARBA" id="ARBA00009437"/>
    </source>
</evidence>
<dbReference type="InterPro" id="IPR036388">
    <property type="entry name" value="WH-like_DNA-bd_sf"/>
</dbReference>
<dbReference type="Gene3D" id="3.40.190.290">
    <property type="match status" value="1"/>
</dbReference>
<dbReference type="InterPro" id="IPR058163">
    <property type="entry name" value="LysR-type_TF_proteobact-type"/>
</dbReference>
<reference evidence="6 8" key="1">
    <citation type="submission" date="2015-06" db="EMBL/GenBank/DDBJ databases">
        <title>Genome sequencing of Cronobacter sp. strain DJ34 isolated from petroleum contaminated sludge of Duliajan Oil Fields, Assam, India.</title>
        <authorList>
            <person name="Pal S."/>
            <person name="Banerjee T.D."/>
            <person name="Roy A."/>
            <person name="Sar P."/>
            <person name="Kazy S.K."/>
        </authorList>
    </citation>
    <scope>NUCLEOTIDE SEQUENCE [LARGE SCALE GENOMIC DNA]</scope>
    <source>
        <strain evidence="6 8">DJ34</strain>
    </source>
</reference>
<dbReference type="Pfam" id="PF00126">
    <property type="entry name" value="HTH_1"/>
    <property type="match status" value="1"/>
</dbReference>
<name>A0A0J8Y8R9_9ENTR</name>
<dbReference type="OrthoDB" id="9813056at2"/>
<comment type="caution">
    <text evidence="6">The sequence shown here is derived from an EMBL/GenBank/DDBJ whole genome shotgun (WGS) entry which is preliminary data.</text>
</comment>
<keyword evidence="4" id="KW-0804">Transcription</keyword>
<dbReference type="AlphaFoldDB" id="A0A0J8Y8R9"/>
<evidence type="ECO:0000313" key="7">
    <source>
        <dbReference type="EMBL" id="KMV36570.1"/>
    </source>
</evidence>
<protein>
    <submittedName>
        <fullName evidence="6">LysR family transcriptional regulator</fullName>
    </submittedName>
</protein>
<dbReference type="PANTHER" id="PTHR30537:SF1">
    <property type="entry name" value="HTH-TYPE TRANSCRIPTIONAL REGULATOR PGRR"/>
    <property type="match status" value="1"/>
</dbReference>
<gene>
    <name evidence="7" type="ORF">ACH50_00615</name>
    <name evidence="6" type="ORF">ACH50_15710</name>
</gene>
<accession>A0A0J8Y8R9</accession>
<dbReference type="GO" id="GO:0006351">
    <property type="term" value="P:DNA-templated transcription"/>
    <property type="evidence" value="ECO:0007669"/>
    <property type="project" value="TreeGrafter"/>
</dbReference>
<dbReference type="Pfam" id="PF03466">
    <property type="entry name" value="LysR_substrate"/>
    <property type="match status" value="1"/>
</dbReference>
<evidence type="ECO:0000256" key="2">
    <source>
        <dbReference type="ARBA" id="ARBA00023015"/>
    </source>
</evidence>
<dbReference type="PANTHER" id="PTHR30537">
    <property type="entry name" value="HTH-TYPE TRANSCRIPTIONAL REGULATOR"/>
    <property type="match status" value="1"/>
</dbReference>
<dbReference type="GO" id="GO:0003700">
    <property type="term" value="F:DNA-binding transcription factor activity"/>
    <property type="evidence" value="ECO:0007669"/>
    <property type="project" value="InterPro"/>
</dbReference>
<evidence type="ECO:0000313" key="6">
    <source>
        <dbReference type="EMBL" id="KMV33779.1"/>
    </source>
</evidence>
<dbReference type="SUPFAM" id="SSF46785">
    <property type="entry name" value="Winged helix' DNA-binding domain"/>
    <property type="match status" value="1"/>
</dbReference>
<dbReference type="PROSITE" id="PS50931">
    <property type="entry name" value="HTH_LYSR"/>
    <property type="match status" value="1"/>
</dbReference>
<dbReference type="EMBL" id="LFEJ01000019">
    <property type="protein sequence ID" value="KMV33779.1"/>
    <property type="molecule type" value="Genomic_DNA"/>
</dbReference>
<keyword evidence="3" id="KW-0238">DNA-binding</keyword>
<dbReference type="RefSeq" id="WP_048887128.1">
    <property type="nucleotide sequence ID" value="NZ_LFEJ01000002.1"/>
</dbReference>
<dbReference type="FunFam" id="1.10.10.10:FF:000001">
    <property type="entry name" value="LysR family transcriptional regulator"/>
    <property type="match status" value="1"/>
</dbReference>
<evidence type="ECO:0000259" key="5">
    <source>
        <dbReference type="PROSITE" id="PS50931"/>
    </source>
</evidence>
<evidence type="ECO:0000256" key="4">
    <source>
        <dbReference type="ARBA" id="ARBA00023163"/>
    </source>
</evidence>
<proteinExistence type="inferred from homology"/>
<dbReference type="EMBL" id="LFEJ01000002">
    <property type="protein sequence ID" value="KMV36570.1"/>
    <property type="molecule type" value="Genomic_DNA"/>
</dbReference>
<dbReference type="GO" id="GO:0043565">
    <property type="term" value="F:sequence-specific DNA binding"/>
    <property type="evidence" value="ECO:0007669"/>
    <property type="project" value="TreeGrafter"/>
</dbReference>
<dbReference type="PATRIC" id="fig|1656095.3.peg.3290"/>
<dbReference type="CDD" id="cd08474">
    <property type="entry name" value="PBP2_CrgA_like_5"/>
    <property type="match status" value="1"/>
</dbReference>
<dbReference type="InterPro" id="IPR000847">
    <property type="entry name" value="LysR_HTH_N"/>
</dbReference>
<dbReference type="Proteomes" id="UP000037315">
    <property type="component" value="Unassembled WGS sequence"/>
</dbReference>
<dbReference type="Gene3D" id="1.10.10.10">
    <property type="entry name" value="Winged helix-like DNA-binding domain superfamily/Winged helix DNA-binding domain"/>
    <property type="match status" value="1"/>
</dbReference>
<keyword evidence="8" id="KW-1185">Reference proteome</keyword>
<sequence>MHRTGLTELEVVLAVAHRKSFRAAARELGMSATAVSNAVAGLEARLQTRLFHRSTRSVALTEAGQRYVDRIAPALAELRRAAEEIKAAPEQPAGTLRINAPPEAVSLLFDPLLRHYLARFPHMRLDISSQSKMVDIIAEGFDAGIRLAEAVPQDMIAVPLTDDARMLIVGSPGYFAKHGKPQTPDDLTRHQGIGMRLSHGGVYQWELEHHQQKFTVSMTNRVVFSEMRSIRQAARCGFGLAFVSEWFIREDLASGRLISVLEPWCPSFGGLRLYYSGRRHVPAGLKAFIDLARELRCAQTAP</sequence>
<dbReference type="InterPro" id="IPR036390">
    <property type="entry name" value="WH_DNA-bd_sf"/>
</dbReference>
<feature type="domain" description="HTH lysR-type" evidence="5">
    <location>
        <begin position="4"/>
        <end position="61"/>
    </location>
</feature>
<comment type="similarity">
    <text evidence="1">Belongs to the LysR transcriptional regulatory family.</text>
</comment>
<keyword evidence="2" id="KW-0805">Transcription regulation</keyword>
<dbReference type="InterPro" id="IPR005119">
    <property type="entry name" value="LysR_subst-bd"/>
</dbReference>
<evidence type="ECO:0000313" key="8">
    <source>
        <dbReference type="Proteomes" id="UP000037315"/>
    </source>
</evidence>
<organism evidence="6 8">
    <name type="scientific">Franconibacter pulveris</name>
    <dbReference type="NCBI Taxonomy" id="435910"/>
    <lineage>
        <taxon>Bacteria</taxon>
        <taxon>Pseudomonadati</taxon>
        <taxon>Pseudomonadota</taxon>
        <taxon>Gammaproteobacteria</taxon>
        <taxon>Enterobacterales</taxon>
        <taxon>Enterobacteriaceae</taxon>
        <taxon>Franconibacter</taxon>
    </lineage>
</organism>
<evidence type="ECO:0000256" key="3">
    <source>
        <dbReference type="ARBA" id="ARBA00023125"/>
    </source>
</evidence>